<keyword evidence="7" id="KW-0732">Signal</keyword>
<feature type="domain" description="NlpC/P60" evidence="8">
    <location>
        <begin position="240"/>
        <end position="361"/>
    </location>
</feature>
<evidence type="ECO:0000256" key="1">
    <source>
        <dbReference type="ARBA" id="ARBA00007074"/>
    </source>
</evidence>
<keyword evidence="10" id="KW-1185">Reference proteome</keyword>
<evidence type="ECO:0000256" key="4">
    <source>
        <dbReference type="ARBA" id="ARBA00022807"/>
    </source>
</evidence>
<dbReference type="PANTHER" id="PTHR47359:SF3">
    <property type="entry name" value="NLP_P60 DOMAIN-CONTAINING PROTEIN-RELATED"/>
    <property type="match status" value="1"/>
</dbReference>
<evidence type="ECO:0000256" key="5">
    <source>
        <dbReference type="SAM" id="Coils"/>
    </source>
</evidence>
<feature type="compositionally biased region" description="Low complexity" evidence="6">
    <location>
        <begin position="453"/>
        <end position="486"/>
    </location>
</feature>
<evidence type="ECO:0000256" key="6">
    <source>
        <dbReference type="SAM" id="MobiDB-lite"/>
    </source>
</evidence>
<dbReference type="Pfam" id="PF00877">
    <property type="entry name" value="NLPC_P60"/>
    <property type="match status" value="1"/>
</dbReference>
<evidence type="ECO:0000256" key="7">
    <source>
        <dbReference type="SAM" id="SignalP"/>
    </source>
</evidence>
<evidence type="ECO:0000313" key="10">
    <source>
        <dbReference type="Proteomes" id="UP001165378"/>
    </source>
</evidence>
<dbReference type="InterPro" id="IPR051794">
    <property type="entry name" value="PG_Endopeptidase_C40"/>
</dbReference>
<accession>A0AA41U296</accession>
<keyword evidence="3" id="KW-0378">Hydrolase</keyword>
<evidence type="ECO:0000259" key="8">
    <source>
        <dbReference type="PROSITE" id="PS51935"/>
    </source>
</evidence>
<dbReference type="GO" id="GO:0006508">
    <property type="term" value="P:proteolysis"/>
    <property type="evidence" value="ECO:0007669"/>
    <property type="project" value="UniProtKB-KW"/>
</dbReference>
<evidence type="ECO:0000256" key="3">
    <source>
        <dbReference type="ARBA" id="ARBA00022801"/>
    </source>
</evidence>
<sequence length="495" mass="51071">MAIFGGGTGRWARAATTCGAALLCAALFVGQAGAAPDPLAPPQAPPFNLAAVQTELQSLYRQAEQATERYNATNERRATQQVKVNDVRAGIVWTQQQIAQQKDEIGRIARLQYTTRGVDPLLSLMMSADPAEFLQQAPTFARIEQAQADTIQRQKQAEQQLKNMQKAEDAQLAENRRLETESEKARTDIVNKVSEAEALIATLTPEQLVELEALEAQVAEAGQAQLQAHGVLGRPDQLTTTAAQQAINFALTKIGLPYIWGGVGPAGYDCSGLTSKAWLAAGVRIPRTSQEQWARLPRVPTADMRPGDLIVYYADASHISMYLGNGLMVHAPRPGRNITIAQAGSMPILGVVRPDGGAGVVQAPPVPELPKRPTPPTTPPTTTPPGTTPPATTPGGGTTTPGGGTTTPGGGTTTPGGGTTTPGGGTTTPGGGTTTPGGGTTTPGGSTPPPTSTGPTPTDPETGTGTPPDNTSTPPPSGSNTPETTNQTATSTGPS</sequence>
<gene>
    <name evidence="9" type="ORF">LZ495_06605</name>
</gene>
<dbReference type="SUPFAM" id="SSF54001">
    <property type="entry name" value="Cysteine proteinases"/>
    <property type="match status" value="1"/>
</dbReference>
<dbReference type="InterPro" id="IPR038765">
    <property type="entry name" value="Papain-like_cys_pep_sf"/>
</dbReference>
<keyword evidence="4" id="KW-0788">Thiol protease</keyword>
<proteinExistence type="inferred from homology"/>
<dbReference type="EMBL" id="JAKFHA010000002">
    <property type="protein sequence ID" value="MCF2526889.1"/>
    <property type="molecule type" value="Genomic_DNA"/>
</dbReference>
<feature type="compositionally biased region" description="Gly residues" evidence="6">
    <location>
        <begin position="394"/>
        <end position="442"/>
    </location>
</feature>
<dbReference type="Gene3D" id="3.90.1720.10">
    <property type="entry name" value="endopeptidase domain like (from Nostoc punctiforme)"/>
    <property type="match status" value="1"/>
</dbReference>
<keyword evidence="2" id="KW-0645">Protease</keyword>
<dbReference type="PROSITE" id="PS51935">
    <property type="entry name" value="NLPC_P60"/>
    <property type="match status" value="1"/>
</dbReference>
<feature type="coiled-coil region" evidence="5">
    <location>
        <begin position="49"/>
        <end position="76"/>
    </location>
</feature>
<dbReference type="GO" id="GO:0008234">
    <property type="term" value="F:cysteine-type peptidase activity"/>
    <property type="evidence" value="ECO:0007669"/>
    <property type="project" value="UniProtKB-KW"/>
</dbReference>
<dbReference type="Proteomes" id="UP001165378">
    <property type="component" value="Unassembled WGS sequence"/>
</dbReference>
<reference evidence="9" key="1">
    <citation type="submission" date="2022-01" db="EMBL/GenBank/DDBJ databases">
        <title>Genome-Based Taxonomic Classification of the Phylum Actinobacteria.</title>
        <authorList>
            <person name="Gao Y."/>
        </authorList>
    </citation>
    <scope>NUCLEOTIDE SEQUENCE</scope>
    <source>
        <strain evidence="9">KLBMP 8922</strain>
    </source>
</reference>
<feature type="compositionally biased region" description="Basic and acidic residues" evidence="6">
    <location>
        <begin position="165"/>
        <end position="183"/>
    </location>
</feature>
<feature type="chain" id="PRO_5041461151" evidence="7">
    <location>
        <begin position="35"/>
        <end position="495"/>
    </location>
</feature>
<keyword evidence="5" id="KW-0175">Coiled coil</keyword>
<feature type="compositionally biased region" description="Pro residues" evidence="6">
    <location>
        <begin position="364"/>
        <end position="392"/>
    </location>
</feature>
<comment type="similarity">
    <text evidence="1">Belongs to the peptidase C40 family.</text>
</comment>
<dbReference type="InterPro" id="IPR000064">
    <property type="entry name" value="NLP_P60_dom"/>
</dbReference>
<feature type="signal peptide" evidence="7">
    <location>
        <begin position="1"/>
        <end position="34"/>
    </location>
</feature>
<organism evidence="9 10">
    <name type="scientific">Yinghuangia soli</name>
    <dbReference type="NCBI Taxonomy" id="2908204"/>
    <lineage>
        <taxon>Bacteria</taxon>
        <taxon>Bacillati</taxon>
        <taxon>Actinomycetota</taxon>
        <taxon>Actinomycetes</taxon>
        <taxon>Kitasatosporales</taxon>
        <taxon>Streptomycetaceae</taxon>
        <taxon>Yinghuangia</taxon>
    </lineage>
</organism>
<name>A0AA41U296_9ACTN</name>
<protein>
    <submittedName>
        <fullName evidence="9">NlpC/P60 family protein</fullName>
    </submittedName>
</protein>
<evidence type="ECO:0000256" key="2">
    <source>
        <dbReference type="ARBA" id="ARBA00022670"/>
    </source>
</evidence>
<comment type="caution">
    <text evidence="9">The sequence shown here is derived from an EMBL/GenBank/DDBJ whole genome shotgun (WGS) entry which is preliminary data.</text>
</comment>
<dbReference type="PANTHER" id="PTHR47359">
    <property type="entry name" value="PEPTIDOGLYCAN DL-ENDOPEPTIDASE CWLO"/>
    <property type="match status" value="1"/>
</dbReference>
<dbReference type="Gene3D" id="6.10.250.3150">
    <property type="match status" value="1"/>
</dbReference>
<dbReference type="AlphaFoldDB" id="A0AA41U296"/>
<dbReference type="RefSeq" id="WP_235051013.1">
    <property type="nucleotide sequence ID" value="NZ_JAKFHA010000002.1"/>
</dbReference>
<evidence type="ECO:0000313" key="9">
    <source>
        <dbReference type="EMBL" id="MCF2526889.1"/>
    </source>
</evidence>
<feature type="region of interest" description="Disordered" evidence="6">
    <location>
        <begin position="359"/>
        <end position="495"/>
    </location>
</feature>
<feature type="region of interest" description="Disordered" evidence="6">
    <location>
        <begin position="158"/>
        <end position="183"/>
    </location>
</feature>